<evidence type="ECO:0000313" key="3">
    <source>
        <dbReference type="Proteomes" id="UP000237923"/>
    </source>
</evidence>
<reference evidence="2 3" key="1">
    <citation type="submission" date="2018-02" db="EMBL/GenBank/DDBJ databases">
        <authorList>
            <person name="Cohen D.B."/>
            <person name="Kent A.D."/>
        </authorList>
    </citation>
    <scope>NUCLEOTIDE SEQUENCE [LARGE SCALE GENOMIC DNA]</scope>
    <source>
        <strain evidence="2 3">CECT 9216</strain>
    </source>
</reference>
<keyword evidence="4" id="KW-1185">Reference proteome</keyword>
<evidence type="ECO:0000313" key="4">
    <source>
        <dbReference type="Proteomes" id="UP000239237"/>
    </source>
</evidence>
<dbReference type="AlphaFoldDB" id="A0A2N9K7W5"/>
<dbReference type="EMBL" id="OKQR01000004">
    <property type="protein sequence ID" value="SPD94483.1"/>
    <property type="molecule type" value="Genomic_DNA"/>
</dbReference>
<protein>
    <submittedName>
        <fullName evidence="2">Uncharacterized protein</fullName>
    </submittedName>
</protein>
<dbReference type="Proteomes" id="UP000237923">
    <property type="component" value="Unassembled WGS sequence"/>
</dbReference>
<name>A0A2N9K7W5_9LACO</name>
<proteinExistence type="predicted"/>
<dbReference type="Proteomes" id="UP000239237">
    <property type="component" value="Unassembled WGS sequence"/>
</dbReference>
<gene>
    <name evidence="1" type="ORF">LES8486_01667</name>
    <name evidence="2" type="ORF">LES9216_00032</name>
</gene>
<evidence type="ECO:0000313" key="1">
    <source>
        <dbReference type="EMBL" id="SPD94483.1"/>
    </source>
</evidence>
<evidence type="ECO:0000313" key="2">
    <source>
        <dbReference type="EMBL" id="SPE06145.1"/>
    </source>
</evidence>
<dbReference type="EMBL" id="OKQU01000001">
    <property type="protein sequence ID" value="SPE06145.1"/>
    <property type="molecule type" value="Genomic_DNA"/>
</dbReference>
<sequence length="53" mass="6421">MSYQMICTENDRVIMRDPRVFTEFDDVEYALAKRMCVDSEPWNWGIEEIEKDD</sequence>
<accession>A0A2N9K7W5</accession>
<reference evidence="1 4" key="2">
    <citation type="submission" date="2018-02" db="EMBL/GenBank/DDBJ databases">
        <authorList>
            <person name="Rodrigo-Torres L."/>
            <person name="Arahal R. D."/>
            <person name="Lucena T."/>
        </authorList>
    </citation>
    <scope>NUCLEOTIDE SEQUENCE [LARGE SCALE GENOMIC DNA]</scope>
    <source>
        <strain evidence="1 4">CECT 8486</strain>
    </source>
</reference>
<organism evidence="2 3">
    <name type="scientific">Leuconostoc suionicum</name>
    <dbReference type="NCBI Taxonomy" id="1511761"/>
    <lineage>
        <taxon>Bacteria</taxon>
        <taxon>Bacillati</taxon>
        <taxon>Bacillota</taxon>
        <taxon>Bacilli</taxon>
        <taxon>Lactobacillales</taxon>
        <taxon>Lactobacillaceae</taxon>
        <taxon>Leuconostoc</taxon>
    </lineage>
</organism>